<evidence type="ECO:0000313" key="2">
    <source>
        <dbReference type="EMBL" id="PWJ19293.1"/>
    </source>
</evidence>
<organism evidence="3 5">
    <name type="scientific">Jannaschia seohaensis</name>
    <dbReference type="NCBI Taxonomy" id="475081"/>
    <lineage>
        <taxon>Bacteria</taxon>
        <taxon>Pseudomonadati</taxon>
        <taxon>Pseudomonadota</taxon>
        <taxon>Alphaproteobacteria</taxon>
        <taxon>Rhodobacterales</taxon>
        <taxon>Roseobacteraceae</taxon>
        <taxon>Jannaschia</taxon>
    </lineage>
</organism>
<evidence type="ECO:0000256" key="1">
    <source>
        <dbReference type="SAM" id="MobiDB-lite"/>
    </source>
</evidence>
<proteinExistence type="predicted"/>
<keyword evidence="4" id="KW-1185">Reference proteome</keyword>
<gene>
    <name evidence="2" type="ORF">BCF38_104227</name>
    <name evidence="3" type="ORF">SAMN05421539_104227</name>
</gene>
<name>A0A2Y9AP91_9RHOB</name>
<dbReference type="EMBL" id="QGDJ01000004">
    <property type="protein sequence ID" value="PWJ19293.1"/>
    <property type="molecule type" value="Genomic_DNA"/>
</dbReference>
<evidence type="ECO:0000313" key="5">
    <source>
        <dbReference type="Proteomes" id="UP000251571"/>
    </source>
</evidence>
<dbReference type="Proteomes" id="UP000245839">
    <property type="component" value="Unassembled WGS sequence"/>
</dbReference>
<feature type="region of interest" description="Disordered" evidence="1">
    <location>
        <begin position="1"/>
        <end position="23"/>
    </location>
</feature>
<dbReference type="AlphaFoldDB" id="A0A2Y9AP91"/>
<evidence type="ECO:0000313" key="3">
    <source>
        <dbReference type="EMBL" id="SSA45955.1"/>
    </source>
</evidence>
<accession>A0A2Y9AP91</accession>
<sequence>MAHPAPRMTRPSRARITEPGHRRLRTFAAETGLSEDEALTFLLENLDRIAEPTALARRLREFRAARAERPDASGGDI</sequence>
<dbReference type="Proteomes" id="UP000251571">
    <property type="component" value="Unassembled WGS sequence"/>
</dbReference>
<reference evidence="3 5" key="1">
    <citation type="submission" date="2016-10" db="EMBL/GenBank/DDBJ databases">
        <authorList>
            <person name="Cai Z."/>
        </authorList>
    </citation>
    <scope>NUCLEOTIDE SEQUENCE [LARGE SCALE GENOMIC DNA]</scope>
    <source>
        <strain evidence="3 5">DSM 25227</strain>
    </source>
</reference>
<protein>
    <submittedName>
        <fullName evidence="3">Uncharacterized protein</fullName>
    </submittedName>
</protein>
<reference evidence="2 4" key="2">
    <citation type="submission" date="2018-03" db="EMBL/GenBank/DDBJ databases">
        <title>Genomic Encyclopedia of Archaeal and Bacterial Type Strains, Phase II (KMG-II): from individual species to whole genera.</title>
        <authorList>
            <person name="Goeker M."/>
        </authorList>
    </citation>
    <scope>NUCLEOTIDE SEQUENCE [LARGE SCALE GENOMIC DNA]</scope>
    <source>
        <strain evidence="2 4">DSM 25227</strain>
    </source>
</reference>
<evidence type="ECO:0000313" key="4">
    <source>
        <dbReference type="Proteomes" id="UP000245839"/>
    </source>
</evidence>
<dbReference type="EMBL" id="UETC01000004">
    <property type="protein sequence ID" value="SSA45955.1"/>
    <property type="molecule type" value="Genomic_DNA"/>
</dbReference>